<accession>A0ABR2HFT1</accession>
<evidence type="ECO:0000313" key="1">
    <source>
        <dbReference type="EMBL" id="KAK8845958.1"/>
    </source>
</evidence>
<evidence type="ECO:0000313" key="2">
    <source>
        <dbReference type="Proteomes" id="UP001470230"/>
    </source>
</evidence>
<protein>
    <submittedName>
        <fullName evidence="1">Uncharacterized protein</fullName>
    </submittedName>
</protein>
<reference evidence="1 2" key="1">
    <citation type="submission" date="2024-04" db="EMBL/GenBank/DDBJ databases">
        <title>Tritrichomonas musculus Genome.</title>
        <authorList>
            <person name="Alves-Ferreira E."/>
            <person name="Grigg M."/>
            <person name="Lorenzi H."/>
            <person name="Galac M."/>
        </authorList>
    </citation>
    <scope>NUCLEOTIDE SEQUENCE [LARGE SCALE GENOMIC DNA]</scope>
    <source>
        <strain evidence="1 2">EAF2021</strain>
    </source>
</reference>
<dbReference type="PANTHER" id="PTHR12224:SF0">
    <property type="entry name" value="BETA-1,4-MANNOSYL-GLYCOPROTEIN 4-BETA-N-ACETYLGLUCOSAMINYLTRANSFERASE"/>
    <property type="match status" value="1"/>
</dbReference>
<proteinExistence type="predicted"/>
<organism evidence="1 2">
    <name type="scientific">Tritrichomonas musculus</name>
    <dbReference type="NCBI Taxonomy" id="1915356"/>
    <lineage>
        <taxon>Eukaryota</taxon>
        <taxon>Metamonada</taxon>
        <taxon>Parabasalia</taxon>
        <taxon>Tritrichomonadida</taxon>
        <taxon>Tritrichomonadidae</taxon>
        <taxon>Tritrichomonas</taxon>
    </lineage>
</organism>
<dbReference type="EMBL" id="JAPFFF010000030">
    <property type="protein sequence ID" value="KAK8845958.1"/>
    <property type="molecule type" value="Genomic_DNA"/>
</dbReference>
<comment type="caution">
    <text evidence="1">The sequence shown here is derived from an EMBL/GenBank/DDBJ whole genome shotgun (WGS) entry which is preliminary data.</text>
</comment>
<sequence length="391" mass="46083">MAYIVPSDSRRTPFYQTLRELYDNGTFSNGFRNAPESKRTDFLRFLTEYAIKEPLYPINHSCTQKMEMRYKCSDFPSTFSGPRKSPARVAHLIQFGFDTDVLEIHLNELYSVVDKFFIAESTRSHKFSTPKLLTWPIVSKQSRFKKFLDKVVYFNLTDEEMNKAGGGHDGIWRNEYAQERLRWEKFLKWNSDNNDYFTADDVVGFGDTDEIAYYQNVLLLKNCQQNGKVDIGTWFTFGKINMRFRSDFPVRGNPFTYGDPTYYLLKDAMKEIPYPSRNRGRSPFFLLGGLHMTLYQYLPSVVIKTMTETESADSFELPYLFQMVAQNKTLFELEKGFSKYMQDKWASQRYVPLPQNKLGEPPYMLPWFLKCNLNRYSSFIHDQLPDRRLET</sequence>
<dbReference type="Proteomes" id="UP001470230">
    <property type="component" value="Unassembled WGS sequence"/>
</dbReference>
<dbReference type="InterPro" id="IPR006813">
    <property type="entry name" value="Glyco_trans_17"/>
</dbReference>
<gene>
    <name evidence="1" type="ORF">M9Y10_020894</name>
</gene>
<keyword evidence="2" id="KW-1185">Reference proteome</keyword>
<dbReference type="Pfam" id="PF04724">
    <property type="entry name" value="Glyco_transf_17"/>
    <property type="match status" value="1"/>
</dbReference>
<dbReference type="PANTHER" id="PTHR12224">
    <property type="entry name" value="BETA-1,4-MANNOSYL-GLYCOPROTEIN BETA-1,4-N-ACETYLGLUCOSAMINYL-TRANSFERASE"/>
    <property type="match status" value="1"/>
</dbReference>
<name>A0ABR2HFT1_9EUKA</name>